<dbReference type="SUPFAM" id="SSF53822">
    <property type="entry name" value="Periplasmic binding protein-like I"/>
    <property type="match status" value="1"/>
</dbReference>
<dbReference type="InterPro" id="IPR007443">
    <property type="entry name" value="LpoA"/>
</dbReference>
<protein>
    <recommendedName>
        <fullName evidence="11">Penicillin-binding protein activator</fullName>
    </recommendedName>
</protein>
<proteinExistence type="predicted"/>
<evidence type="ECO:0008006" key="11">
    <source>
        <dbReference type="Google" id="ProtNLM"/>
    </source>
</evidence>
<dbReference type="EMBL" id="CP016268">
    <property type="protein sequence ID" value="ANO52192.1"/>
    <property type="molecule type" value="Genomic_DNA"/>
</dbReference>
<dbReference type="GO" id="GO:0009252">
    <property type="term" value="P:peptidoglycan biosynthetic process"/>
    <property type="evidence" value="ECO:0007669"/>
    <property type="project" value="UniProtKB-KW"/>
</dbReference>
<evidence type="ECO:0000313" key="9">
    <source>
        <dbReference type="EMBL" id="ANO52192.1"/>
    </source>
</evidence>
<dbReference type="InterPro" id="IPR011990">
    <property type="entry name" value="TPR-like_helical_dom_sf"/>
</dbReference>
<dbReference type="OrthoDB" id="6708821at2"/>
<keyword evidence="5" id="KW-0564">Palmitate</keyword>
<keyword evidence="2" id="KW-0133">Cell shape</keyword>
<feature type="transmembrane region" description="Helical" evidence="8">
    <location>
        <begin position="41"/>
        <end position="62"/>
    </location>
</feature>
<dbReference type="Proteomes" id="UP000092695">
    <property type="component" value="Chromosome"/>
</dbReference>
<dbReference type="PANTHER" id="PTHR38038">
    <property type="entry name" value="PENICILLIN-BINDING PROTEIN ACTIVATOR LPOA"/>
    <property type="match status" value="1"/>
</dbReference>
<evidence type="ECO:0000256" key="5">
    <source>
        <dbReference type="ARBA" id="ARBA00023139"/>
    </source>
</evidence>
<dbReference type="AlphaFoldDB" id="A0A193LI62"/>
<gene>
    <name evidence="9" type="ORF">BA177_14220</name>
</gene>
<keyword evidence="4 8" id="KW-0472">Membrane</keyword>
<dbReference type="GO" id="GO:0008360">
    <property type="term" value="P:regulation of cell shape"/>
    <property type="evidence" value="ECO:0007669"/>
    <property type="project" value="UniProtKB-KW"/>
</dbReference>
<dbReference type="KEGG" id="woc:BA177_14220"/>
<dbReference type="Gene3D" id="1.25.40.650">
    <property type="match status" value="1"/>
</dbReference>
<evidence type="ECO:0000256" key="3">
    <source>
        <dbReference type="ARBA" id="ARBA00022984"/>
    </source>
</evidence>
<organism evidence="9 10">
    <name type="scientific">Woeseia oceani</name>
    <dbReference type="NCBI Taxonomy" id="1548547"/>
    <lineage>
        <taxon>Bacteria</taxon>
        <taxon>Pseudomonadati</taxon>
        <taxon>Pseudomonadota</taxon>
        <taxon>Gammaproteobacteria</taxon>
        <taxon>Woeseiales</taxon>
        <taxon>Woeseiaceae</taxon>
        <taxon>Woeseia</taxon>
    </lineage>
</organism>
<accession>A0A193LI62</accession>
<keyword evidence="6" id="KW-0998">Cell outer membrane</keyword>
<keyword evidence="7" id="KW-0449">Lipoprotein</keyword>
<keyword evidence="8" id="KW-1133">Transmembrane helix</keyword>
<evidence type="ECO:0000256" key="1">
    <source>
        <dbReference type="ARBA" id="ARBA00022729"/>
    </source>
</evidence>
<keyword evidence="3" id="KW-0573">Peptidoglycan synthesis</keyword>
<keyword evidence="1" id="KW-0732">Signal</keyword>
<evidence type="ECO:0000256" key="7">
    <source>
        <dbReference type="ARBA" id="ARBA00023288"/>
    </source>
</evidence>
<evidence type="ECO:0000313" key="10">
    <source>
        <dbReference type="Proteomes" id="UP000092695"/>
    </source>
</evidence>
<evidence type="ECO:0000256" key="2">
    <source>
        <dbReference type="ARBA" id="ARBA00022960"/>
    </source>
</evidence>
<dbReference type="Gene3D" id="1.25.40.10">
    <property type="entry name" value="Tetratricopeptide repeat domain"/>
    <property type="match status" value="1"/>
</dbReference>
<dbReference type="Gene3D" id="3.40.50.2300">
    <property type="match status" value="2"/>
</dbReference>
<evidence type="ECO:0000256" key="4">
    <source>
        <dbReference type="ARBA" id="ARBA00023136"/>
    </source>
</evidence>
<evidence type="ECO:0000256" key="8">
    <source>
        <dbReference type="SAM" id="Phobius"/>
    </source>
</evidence>
<name>A0A193LI62_9GAMM</name>
<keyword evidence="10" id="KW-1185">Reference proteome</keyword>
<keyword evidence="8" id="KW-0812">Transmembrane</keyword>
<dbReference type="GO" id="GO:0031241">
    <property type="term" value="C:periplasmic side of cell outer membrane"/>
    <property type="evidence" value="ECO:0007669"/>
    <property type="project" value="TreeGrafter"/>
</dbReference>
<dbReference type="STRING" id="1548547.BA177_14220"/>
<dbReference type="InterPro" id="IPR028082">
    <property type="entry name" value="Peripla_BP_I"/>
</dbReference>
<reference evidence="9 10" key="1">
    <citation type="submission" date="2016-06" db="EMBL/GenBank/DDBJ databases">
        <title>Complete genome sequence of a deep-branching marine Gamma Proteobacterium Woeseia oceani type strain XK5.</title>
        <authorList>
            <person name="Mu D."/>
            <person name="Du Z."/>
        </authorList>
    </citation>
    <scope>NUCLEOTIDE SEQUENCE [LARGE SCALE GENOMIC DNA]</scope>
    <source>
        <strain evidence="9 10">XK5</strain>
    </source>
</reference>
<dbReference type="GO" id="GO:0030234">
    <property type="term" value="F:enzyme regulator activity"/>
    <property type="evidence" value="ECO:0007669"/>
    <property type="project" value="TreeGrafter"/>
</dbReference>
<evidence type="ECO:0000256" key="6">
    <source>
        <dbReference type="ARBA" id="ARBA00023237"/>
    </source>
</evidence>
<dbReference type="Pfam" id="PF04348">
    <property type="entry name" value="LppC"/>
    <property type="match status" value="1"/>
</dbReference>
<dbReference type="PANTHER" id="PTHR38038:SF1">
    <property type="entry name" value="PENICILLIN-BINDING PROTEIN ACTIVATOR LPOA"/>
    <property type="match status" value="1"/>
</dbReference>
<sequence>MGGFRRYYRPIANSILRAVDLPALKQATDVMSNRVHKYSRLLLLLLSSAIFLGACATGGLPVNTAEGRAERMAESGNHEDAAAQYIGLATSAEGSERQRLTLLAIEQWLEAGDGRRARNALRRIEAPAGGELLWLWSSDAAALALWEGRPDDALALLEPLSRQPLSEARRLRVEALQADAWFQKGDPIRAIDLYRQRETWLSDSAEIQRNRERLWAGLLVSRPRNLRAAIDLSNDPEIRGWLALGALATSTGQQGVGWGNGVRRWQEDYASHPAMKLLATLDVPAVDQLGYPAQIALLLPLSGANASAGRAVQNGFLGAYFSAINELGSDQQVRVYDSAGGASAAYQRAVEDGAEFVVGPLLRNGVTAVATGGLLPVPVLTLNYLPDNLLAPPGLYQFALDPEDEAVSAAERALSDGHRRALALVPRNDWGRRLLESFGSAFESGGGVLLQARDYEPEKQDFAYEIENLMLLSQSHQRYERLRANIGGPLQYDPRRRQDAEFIFLAATGPAGRLLKSQLKFHYAGDLPIYSTSRIYAMDGRSNADLNGLMFADTPWLISPQPWIAELPALYNEHLPNERRMGRLHALGYDAWQLVGALFNARLDGMPEIDGASGRLYLDDNGRVHRRLAWARFERGEPVAIPLYGGLDRSLDQADDLTRMADPDEQVLRDDRGPGS</sequence>
<dbReference type="CDD" id="cd06339">
    <property type="entry name" value="PBP1_YraM_LppC_lipoprotein-like"/>
    <property type="match status" value="1"/>
</dbReference>